<keyword evidence="6" id="KW-1185">Reference proteome</keyword>
<comment type="similarity">
    <text evidence="1">Belongs to the MTFP1 family.</text>
</comment>
<protein>
    <recommendedName>
        <fullName evidence="2">Mitochondrial fission process protein 1</fullName>
    </recommendedName>
    <alternativeName>
        <fullName evidence="3">Mitochondrial 18 kDa protein</fullName>
    </alternativeName>
</protein>
<dbReference type="Proteomes" id="UP000786811">
    <property type="component" value="Unassembled WGS sequence"/>
</dbReference>
<dbReference type="GO" id="GO:0000266">
    <property type="term" value="P:mitochondrial fission"/>
    <property type="evidence" value="ECO:0007669"/>
    <property type="project" value="TreeGrafter"/>
</dbReference>
<feature type="transmembrane region" description="Helical" evidence="4">
    <location>
        <begin position="83"/>
        <end position="108"/>
    </location>
</feature>
<dbReference type="EMBL" id="CAJNRD030001123">
    <property type="protein sequence ID" value="CAG5102172.1"/>
    <property type="molecule type" value="Genomic_DNA"/>
</dbReference>
<dbReference type="PANTHER" id="PTHR11001:SF2">
    <property type="entry name" value="MITOCHONDRIAL FISSION PROCESS PROTEIN 1"/>
    <property type="match status" value="1"/>
</dbReference>
<keyword evidence="4" id="KW-1133">Transmembrane helix</keyword>
<gene>
    <name evidence="5" type="ORF">HICCMSTLAB_LOCUS10882</name>
</gene>
<proteinExistence type="inferred from homology"/>
<dbReference type="OrthoDB" id="424969at2759"/>
<evidence type="ECO:0000313" key="6">
    <source>
        <dbReference type="Proteomes" id="UP000786811"/>
    </source>
</evidence>
<evidence type="ECO:0000313" key="5">
    <source>
        <dbReference type="EMBL" id="CAG5102172.1"/>
    </source>
</evidence>
<reference evidence="5" key="1">
    <citation type="submission" date="2021-04" db="EMBL/GenBank/DDBJ databases">
        <authorList>
            <person name="Chebbi M.A.C M."/>
        </authorList>
    </citation>
    <scope>NUCLEOTIDE SEQUENCE</scope>
</reference>
<evidence type="ECO:0000256" key="2">
    <source>
        <dbReference type="ARBA" id="ARBA00017835"/>
    </source>
</evidence>
<feature type="transmembrane region" description="Helical" evidence="4">
    <location>
        <begin position="120"/>
        <end position="138"/>
    </location>
</feature>
<keyword evidence="4" id="KW-0472">Membrane</keyword>
<sequence length="165" mass="18684">MKVEDDSTEVDIFRDTSLRYLGYTNEVGEAFRSIVPKSIVWISYVIASGYVVADTAHKGIKEYGKNGAENKNKRIFLSASDTLIWQSFASVIIPGLVINRICAGVRFMQRNAKSPIMRNPWMSTIVGLISIPLIIHPIDDGVERTMDSTYRQWTGYHPLKEIENK</sequence>
<dbReference type="Pfam" id="PF10558">
    <property type="entry name" value="MTP18"/>
    <property type="match status" value="2"/>
</dbReference>
<evidence type="ECO:0000256" key="4">
    <source>
        <dbReference type="SAM" id="Phobius"/>
    </source>
</evidence>
<dbReference type="InterPro" id="IPR019560">
    <property type="entry name" value="Mitochondrial_18_kDa_protein"/>
</dbReference>
<evidence type="ECO:0000256" key="1">
    <source>
        <dbReference type="ARBA" id="ARBA00009224"/>
    </source>
</evidence>
<accession>A0A8J2HIA4</accession>
<dbReference type="PANTHER" id="PTHR11001">
    <property type="entry name" value="MITOCHONDRIAL FISSION PROCESS PROTEIN 1"/>
    <property type="match status" value="1"/>
</dbReference>
<dbReference type="AlphaFoldDB" id="A0A8J2HIA4"/>
<evidence type="ECO:0000256" key="3">
    <source>
        <dbReference type="ARBA" id="ARBA00029631"/>
    </source>
</evidence>
<name>A0A8J2HIA4_COTCN</name>
<organism evidence="5 6">
    <name type="scientific">Cotesia congregata</name>
    <name type="common">Parasitoid wasp</name>
    <name type="synonym">Apanteles congregatus</name>
    <dbReference type="NCBI Taxonomy" id="51543"/>
    <lineage>
        <taxon>Eukaryota</taxon>
        <taxon>Metazoa</taxon>
        <taxon>Ecdysozoa</taxon>
        <taxon>Arthropoda</taxon>
        <taxon>Hexapoda</taxon>
        <taxon>Insecta</taxon>
        <taxon>Pterygota</taxon>
        <taxon>Neoptera</taxon>
        <taxon>Endopterygota</taxon>
        <taxon>Hymenoptera</taxon>
        <taxon>Apocrita</taxon>
        <taxon>Ichneumonoidea</taxon>
        <taxon>Braconidae</taxon>
        <taxon>Microgastrinae</taxon>
        <taxon>Cotesia</taxon>
    </lineage>
</organism>
<dbReference type="GO" id="GO:0005739">
    <property type="term" value="C:mitochondrion"/>
    <property type="evidence" value="ECO:0007669"/>
    <property type="project" value="TreeGrafter"/>
</dbReference>
<comment type="caution">
    <text evidence="5">The sequence shown here is derived from an EMBL/GenBank/DDBJ whole genome shotgun (WGS) entry which is preliminary data.</text>
</comment>
<keyword evidence="4" id="KW-0812">Transmembrane</keyword>